<evidence type="ECO:0000313" key="3">
    <source>
        <dbReference type="Proteomes" id="UP001359308"/>
    </source>
</evidence>
<proteinExistence type="predicted"/>
<keyword evidence="3" id="KW-1185">Reference proteome</keyword>
<protein>
    <submittedName>
        <fullName evidence="1">Uncharacterized protein</fullName>
    </submittedName>
</protein>
<gene>
    <name evidence="2" type="ORF">N4J17_04545</name>
    <name evidence="1" type="ORF">N4J17_09790</name>
</gene>
<reference evidence="1 3" key="1">
    <citation type="submission" date="2022-09" db="EMBL/GenBank/DDBJ databases">
        <authorList>
            <person name="Giprobiosintez L."/>
        </authorList>
    </citation>
    <scope>NUCLEOTIDE SEQUENCE [LARGE SCALE GENOMIC DNA]</scope>
    <source>
        <strain evidence="1">VKPM-B-12549</strain>
        <strain evidence="3">VKPM-B-12549 (GBS-15)</strain>
    </source>
</reference>
<name>A0ABZ2F230_METCP</name>
<dbReference type="EMBL" id="CP104311">
    <property type="protein sequence ID" value="WWF00774.1"/>
    <property type="molecule type" value="Genomic_DNA"/>
</dbReference>
<evidence type="ECO:0000313" key="2">
    <source>
        <dbReference type="EMBL" id="WWF02890.1"/>
    </source>
</evidence>
<sequence length="76" mass="8853">MIRIYHYPRLGQYGWKSVIKVGDQVREILIVGTWFRAEQLAETAEKEMREAKRPVNTVAAAQAKQRQARRLAWGRA</sequence>
<dbReference type="Proteomes" id="UP001359308">
    <property type="component" value="Chromosome"/>
</dbReference>
<dbReference type="RefSeq" id="WP_198321686.1">
    <property type="nucleotide sequence ID" value="NZ_CP104311.1"/>
</dbReference>
<accession>A0ABZ2F230</accession>
<organism evidence="1 3">
    <name type="scientific">Methylococcus capsulatus</name>
    <dbReference type="NCBI Taxonomy" id="414"/>
    <lineage>
        <taxon>Bacteria</taxon>
        <taxon>Pseudomonadati</taxon>
        <taxon>Pseudomonadota</taxon>
        <taxon>Gammaproteobacteria</taxon>
        <taxon>Methylococcales</taxon>
        <taxon>Methylococcaceae</taxon>
        <taxon>Methylococcus</taxon>
    </lineage>
</organism>
<evidence type="ECO:0000313" key="1">
    <source>
        <dbReference type="EMBL" id="WWF00774.1"/>
    </source>
</evidence>
<dbReference type="EMBL" id="CP104311">
    <property type="protein sequence ID" value="WWF02890.1"/>
    <property type="molecule type" value="Genomic_DNA"/>
</dbReference>